<gene>
    <name evidence="2" type="ORF">OSTQU699_LOCUS1986</name>
</gene>
<reference evidence="2" key="1">
    <citation type="submission" date="2020-12" db="EMBL/GenBank/DDBJ databases">
        <authorList>
            <person name="Iha C."/>
        </authorList>
    </citation>
    <scope>NUCLEOTIDE SEQUENCE</scope>
</reference>
<name>A0A8S1IQV3_9CHLO</name>
<dbReference type="AlphaFoldDB" id="A0A8S1IQV3"/>
<keyword evidence="3" id="KW-1185">Reference proteome</keyword>
<keyword evidence="1" id="KW-0812">Transmembrane</keyword>
<dbReference type="EMBL" id="CAJHUC010000515">
    <property type="protein sequence ID" value="CAD7696625.1"/>
    <property type="molecule type" value="Genomic_DNA"/>
</dbReference>
<proteinExistence type="predicted"/>
<sequence>MRWPATSPGAPEGLRLGPNTRMRPPMLARAHDFAICMAILAGAAMGAHGIGIEALDPGSDLPAPAKGRTAAGIHPGKAYAHGRGVLQSGPLPLPPAEACGVNALAAPLLVTPGCQESVTAGQATEVCCSALEAAVGPEAEGPTRNCLCVEAVWGEVGRATDQLGIPIQAVLDECNGRLGARVPYFQGEGVGLCAGDLPPSIQALPLPDNLEESCAVTSLAAPLLVTPGCQESVTAGQATEVCCSALEAAVGPEANATTRNCLCAESVWAQVAMATDQLGIPIREVIGACTNEFGKDIPFYQGPGVGKCSGNQTVLEASQEDPAIQMRNFAEWVSDLPEEPALYVSFIFAIPATIGVSMLAVIATQALLW</sequence>
<comment type="caution">
    <text evidence="2">The sequence shown here is derived from an EMBL/GenBank/DDBJ whole genome shotgun (WGS) entry which is preliminary data.</text>
</comment>
<accession>A0A8S1IQV3</accession>
<keyword evidence="1" id="KW-1133">Transmembrane helix</keyword>
<keyword evidence="1" id="KW-0472">Membrane</keyword>
<dbReference type="Proteomes" id="UP000708148">
    <property type="component" value="Unassembled WGS sequence"/>
</dbReference>
<evidence type="ECO:0000256" key="1">
    <source>
        <dbReference type="SAM" id="Phobius"/>
    </source>
</evidence>
<organism evidence="2 3">
    <name type="scientific">Ostreobium quekettii</name>
    <dbReference type="NCBI Taxonomy" id="121088"/>
    <lineage>
        <taxon>Eukaryota</taxon>
        <taxon>Viridiplantae</taxon>
        <taxon>Chlorophyta</taxon>
        <taxon>core chlorophytes</taxon>
        <taxon>Ulvophyceae</taxon>
        <taxon>TCBD clade</taxon>
        <taxon>Bryopsidales</taxon>
        <taxon>Ostreobineae</taxon>
        <taxon>Ostreobiaceae</taxon>
        <taxon>Ostreobium</taxon>
    </lineage>
</organism>
<evidence type="ECO:0000313" key="3">
    <source>
        <dbReference type="Proteomes" id="UP000708148"/>
    </source>
</evidence>
<feature type="transmembrane region" description="Helical" evidence="1">
    <location>
        <begin position="342"/>
        <end position="368"/>
    </location>
</feature>
<evidence type="ECO:0000313" key="2">
    <source>
        <dbReference type="EMBL" id="CAD7696625.1"/>
    </source>
</evidence>
<protein>
    <submittedName>
        <fullName evidence="2">Uncharacterized protein</fullName>
    </submittedName>
</protein>